<organism evidence="2">
    <name type="scientific">marine sediment metagenome</name>
    <dbReference type="NCBI Taxonomy" id="412755"/>
    <lineage>
        <taxon>unclassified sequences</taxon>
        <taxon>metagenomes</taxon>
        <taxon>ecological metagenomes</taxon>
    </lineage>
</organism>
<reference evidence="2" key="1">
    <citation type="journal article" date="2015" name="Nature">
        <title>Complex archaea that bridge the gap between prokaryotes and eukaryotes.</title>
        <authorList>
            <person name="Spang A."/>
            <person name="Saw J.H."/>
            <person name="Jorgensen S.L."/>
            <person name="Zaremba-Niedzwiedzka K."/>
            <person name="Martijn J."/>
            <person name="Lind A.E."/>
            <person name="van Eijk R."/>
            <person name="Schleper C."/>
            <person name="Guy L."/>
            <person name="Ettema T.J."/>
        </authorList>
    </citation>
    <scope>NUCLEOTIDE SEQUENCE</scope>
</reference>
<feature type="compositionally biased region" description="Basic residues" evidence="1">
    <location>
        <begin position="206"/>
        <end position="221"/>
    </location>
</feature>
<protein>
    <submittedName>
        <fullName evidence="2">Uncharacterized protein</fullName>
    </submittedName>
</protein>
<gene>
    <name evidence="2" type="ORF">LCGC14_0367190</name>
</gene>
<dbReference type="EMBL" id="LAZR01000290">
    <property type="protein sequence ID" value="KKN76748.1"/>
    <property type="molecule type" value="Genomic_DNA"/>
</dbReference>
<evidence type="ECO:0000313" key="2">
    <source>
        <dbReference type="EMBL" id="KKN76748.1"/>
    </source>
</evidence>
<accession>A0A0F9WEN7</accession>
<dbReference type="AlphaFoldDB" id="A0A0F9WEN7"/>
<feature type="region of interest" description="Disordered" evidence="1">
    <location>
        <begin position="178"/>
        <end position="251"/>
    </location>
</feature>
<evidence type="ECO:0000256" key="1">
    <source>
        <dbReference type="SAM" id="MobiDB-lite"/>
    </source>
</evidence>
<proteinExistence type="predicted"/>
<comment type="caution">
    <text evidence="2">The sequence shown here is derived from an EMBL/GenBank/DDBJ whole genome shotgun (WGS) entry which is preliminary data.</text>
</comment>
<sequence length="432" mass="45392">MVKNVGLTYVDEFTFPTEQGFTGSAGKENVRGYYRGGRVKKDPVKAAAQKPRAPGPGASHGGQVLETARGTGGVKKARARRKASGAGMPKNVKARGGKMEYADGGTVGVTTPRRGKSMPQQGEQEHYAAKSAAKNRGGMMGYNEGGSVHDKLRAEGAKMGYAYGGQVKNTSAEFVQTRGKQDTMDHANFPVVNEASQRDKESGPRKERRPRFNYGGKVKRVRVLETARGTGGTKKAAQRRKASGKGMPKGVKARGGLAEYAGGGAVEILGKGAAGLTAERITKRAERMRGTLDEATAALRSSTTKTTTPPTSARALSFDDPAFQFKAESTSTGEAKAKARTVPSRIYESVGGAGERSFSQYPARMNVGGPVTAAKGGKNWIAGAIKKPGALRASMGVKKGQKIPAKKLAAAAKKSGVTGRRARLAQTLKKMG</sequence>
<feature type="compositionally biased region" description="Basic and acidic residues" evidence="1">
    <location>
        <begin position="196"/>
        <end position="205"/>
    </location>
</feature>
<feature type="region of interest" description="Disordered" evidence="1">
    <location>
        <begin position="34"/>
        <end position="123"/>
    </location>
</feature>
<name>A0A0F9WEN7_9ZZZZ</name>